<dbReference type="SMR" id="F4RUY4"/>
<dbReference type="HOGENOM" id="CLU_032087_4_2_1"/>
<evidence type="ECO:0000256" key="3">
    <source>
        <dbReference type="ARBA" id="ARBA00012787"/>
    </source>
</evidence>
<keyword evidence="5" id="KW-0413">Isomerase</keyword>
<evidence type="ECO:0000259" key="7">
    <source>
        <dbReference type="Pfam" id="PF01509"/>
    </source>
</evidence>
<dbReference type="GO" id="GO:0160148">
    <property type="term" value="F:tRNA pseudouridine(55) synthase activity"/>
    <property type="evidence" value="ECO:0007669"/>
    <property type="project" value="UniProtKB-EC"/>
</dbReference>
<dbReference type="Pfam" id="PF01509">
    <property type="entry name" value="TruB_N"/>
    <property type="match status" value="1"/>
</dbReference>
<dbReference type="InParanoid" id="F4RUY4"/>
<gene>
    <name evidence="8" type="ORF">MELLADRAFT_37829</name>
</gene>
<dbReference type="EC" id="5.4.99.25" evidence="3"/>
<dbReference type="eggNOG" id="KOG2529">
    <property type="taxonomic scope" value="Eukaryota"/>
</dbReference>
<dbReference type="RefSeq" id="XP_007412956.1">
    <property type="nucleotide sequence ID" value="XM_007412894.1"/>
</dbReference>
<dbReference type="VEuPathDB" id="FungiDB:MELLADRAFT_37829"/>
<feature type="domain" description="Pseudouridine synthase II N-terminal" evidence="7">
    <location>
        <begin position="78"/>
        <end position="207"/>
    </location>
</feature>
<protein>
    <recommendedName>
        <fullName evidence="3">tRNA pseudouridine(55) synthase</fullName>
        <ecNumber evidence="3">5.4.99.25</ecNumber>
    </recommendedName>
</protein>
<dbReference type="Proteomes" id="UP000001072">
    <property type="component" value="Unassembled WGS sequence"/>
</dbReference>
<dbReference type="GO" id="GO:0006400">
    <property type="term" value="P:tRNA modification"/>
    <property type="evidence" value="ECO:0007669"/>
    <property type="project" value="TreeGrafter"/>
</dbReference>
<dbReference type="OrthoDB" id="9995526at2759"/>
<dbReference type="Gene3D" id="3.30.2350.10">
    <property type="entry name" value="Pseudouridine synthase"/>
    <property type="match status" value="1"/>
</dbReference>
<dbReference type="InterPro" id="IPR014780">
    <property type="entry name" value="tRNA_psdUridine_synth_TruB"/>
</dbReference>
<proteinExistence type="inferred from homology"/>
<feature type="region of interest" description="Disordered" evidence="6">
    <location>
        <begin position="289"/>
        <end position="315"/>
    </location>
</feature>
<dbReference type="GO" id="GO:1990481">
    <property type="term" value="P:mRNA pseudouridine synthesis"/>
    <property type="evidence" value="ECO:0007669"/>
    <property type="project" value="TreeGrafter"/>
</dbReference>
<dbReference type="STRING" id="747676.F4RUY4"/>
<evidence type="ECO:0000313" key="9">
    <source>
        <dbReference type="Proteomes" id="UP000001072"/>
    </source>
</evidence>
<dbReference type="FunCoup" id="F4RUY4">
    <property type="interactions" value="387"/>
</dbReference>
<dbReference type="GO" id="GO:0003723">
    <property type="term" value="F:RNA binding"/>
    <property type="evidence" value="ECO:0007669"/>
    <property type="project" value="InterPro"/>
</dbReference>
<dbReference type="PANTHER" id="PTHR13767:SF2">
    <property type="entry name" value="PSEUDOURIDYLATE SYNTHASE TRUB1"/>
    <property type="match status" value="1"/>
</dbReference>
<dbReference type="InterPro" id="IPR002501">
    <property type="entry name" value="PsdUridine_synth_N"/>
</dbReference>
<keyword evidence="9" id="KW-1185">Reference proteome</keyword>
<dbReference type="KEGG" id="mlr:MELLADRAFT_37829"/>
<dbReference type="PANTHER" id="PTHR13767">
    <property type="entry name" value="TRNA-PSEUDOURIDINE SYNTHASE"/>
    <property type="match status" value="1"/>
</dbReference>
<keyword evidence="4" id="KW-0819">tRNA processing</keyword>
<evidence type="ECO:0000256" key="5">
    <source>
        <dbReference type="ARBA" id="ARBA00023235"/>
    </source>
</evidence>
<evidence type="ECO:0000313" key="8">
    <source>
        <dbReference type="EMBL" id="EGG03842.1"/>
    </source>
</evidence>
<accession>F4RUY4</accession>
<reference evidence="9" key="1">
    <citation type="journal article" date="2011" name="Proc. Natl. Acad. Sci. U.S.A.">
        <title>Obligate biotrophy features unraveled by the genomic analysis of rust fungi.</title>
        <authorList>
            <person name="Duplessis S."/>
            <person name="Cuomo C.A."/>
            <person name="Lin Y.-C."/>
            <person name="Aerts A."/>
            <person name="Tisserant E."/>
            <person name="Veneault-Fourrey C."/>
            <person name="Joly D.L."/>
            <person name="Hacquard S."/>
            <person name="Amselem J."/>
            <person name="Cantarel B.L."/>
            <person name="Chiu R."/>
            <person name="Coutinho P.M."/>
            <person name="Feau N."/>
            <person name="Field M."/>
            <person name="Frey P."/>
            <person name="Gelhaye E."/>
            <person name="Goldberg J."/>
            <person name="Grabherr M.G."/>
            <person name="Kodira C.D."/>
            <person name="Kohler A."/>
            <person name="Kuees U."/>
            <person name="Lindquist E.A."/>
            <person name="Lucas S.M."/>
            <person name="Mago R."/>
            <person name="Mauceli E."/>
            <person name="Morin E."/>
            <person name="Murat C."/>
            <person name="Pangilinan J.L."/>
            <person name="Park R."/>
            <person name="Pearson M."/>
            <person name="Quesneville H."/>
            <person name="Rouhier N."/>
            <person name="Sakthikumar S."/>
            <person name="Salamov A.A."/>
            <person name="Schmutz J."/>
            <person name="Selles B."/>
            <person name="Shapiro H."/>
            <person name="Tanguay P."/>
            <person name="Tuskan G.A."/>
            <person name="Henrissat B."/>
            <person name="Van de Peer Y."/>
            <person name="Rouze P."/>
            <person name="Ellis J.G."/>
            <person name="Dodds P.N."/>
            <person name="Schein J.E."/>
            <person name="Zhong S."/>
            <person name="Hamelin R.C."/>
            <person name="Grigoriev I.V."/>
            <person name="Szabo L.J."/>
            <person name="Martin F."/>
        </authorList>
    </citation>
    <scope>NUCLEOTIDE SEQUENCE [LARGE SCALE GENOMIC DNA]</scope>
    <source>
        <strain evidence="9">98AG31 / pathotype 3-4-7</strain>
    </source>
</reference>
<sequence length="421" mass="46053">MAEPGPCTEPASDRLVQQFETPLAGLFAINKPSGMVSMSLLNSLQSLFCRSPLFNADYEAYTNKSKNKRGKGRRKPLVKMGQGGTLDPLASGVLVVGLSSATKKLSAFLDCTKSYRTIGLLGCETDSYDQMGKVVKLVGWEGVKPTDIEAQCKAMQGPGWQIPPIYSALKMDGKPLYEYARNNLPLPRPIEARRCEIPEIKMVNWQEGGSHSYKWPTEFITSEDQMMFDKLRTMIAEKGVTKPELTEGVDPVASSPSLPAKRVHSPDLLDGESGSLGIKKFKADEISAQPAVDSSIDNAPTDAPSERPNNKPVTMVDNGLSPAFTLEMTVSSGTYVRTIVHDIGKAVSSAATVVSLTRTRQGEFALEADQELHPGTNGLGCIEWEVFERALQAERDGAIEARSKEDGLLEWERELLKKIKR</sequence>
<evidence type="ECO:0000256" key="1">
    <source>
        <dbReference type="ARBA" id="ARBA00001166"/>
    </source>
</evidence>
<dbReference type="GO" id="GO:0005634">
    <property type="term" value="C:nucleus"/>
    <property type="evidence" value="ECO:0007669"/>
    <property type="project" value="TreeGrafter"/>
</dbReference>
<dbReference type="AlphaFoldDB" id="F4RUY4"/>
<comment type="catalytic activity">
    <reaction evidence="1">
        <text>a uridine in mRNA = a pseudouridine in mRNA</text>
        <dbReference type="Rhea" id="RHEA:56644"/>
        <dbReference type="Rhea" id="RHEA-COMP:14658"/>
        <dbReference type="Rhea" id="RHEA-COMP:14659"/>
        <dbReference type="ChEBI" id="CHEBI:65314"/>
        <dbReference type="ChEBI" id="CHEBI:65315"/>
    </reaction>
</comment>
<name>F4RUY4_MELLP</name>
<evidence type="ECO:0000256" key="4">
    <source>
        <dbReference type="ARBA" id="ARBA00022694"/>
    </source>
</evidence>
<dbReference type="InterPro" id="IPR020103">
    <property type="entry name" value="PsdUridine_synth_cat_dom_sf"/>
</dbReference>
<feature type="region of interest" description="Disordered" evidence="6">
    <location>
        <begin position="245"/>
        <end position="271"/>
    </location>
</feature>
<organism evidence="9">
    <name type="scientific">Melampsora larici-populina (strain 98AG31 / pathotype 3-4-7)</name>
    <name type="common">Poplar leaf rust fungus</name>
    <dbReference type="NCBI Taxonomy" id="747676"/>
    <lineage>
        <taxon>Eukaryota</taxon>
        <taxon>Fungi</taxon>
        <taxon>Dikarya</taxon>
        <taxon>Basidiomycota</taxon>
        <taxon>Pucciniomycotina</taxon>
        <taxon>Pucciniomycetes</taxon>
        <taxon>Pucciniales</taxon>
        <taxon>Melampsoraceae</taxon>
        <taxon>Melampsora</taxon>
    </lineage>
</organism>
<dbReference type="GeneID" id="18927674"/>
<dbReference type="EMBL" id="GL883122">
    <property type="protein sequence ID" value="EGG03842.1"/>
    <property type="molecule type" value="Genomic_DNA"/>
</dbReference>
<dbReference type="SUPFAM" id="SSF55120">
    <property type="entry name" value="Pseudouridine synthase"/>
    <property type="match status" value="1"/>
</dbReference>
<evidence type="ECO:0000256" key="2">
    <source>
        <dbReference type="ARBA" id="ARBA00008999"/>
    </source>
</evidence>
<comment type="similarity">
    <text evidence="2">Belongs to the pseudouridine synthase TruB family.</text>
</comment>
<evidence type="ECO:0000256" key="6">
    <source>
        <dbReference type="SAM" id="MobiDB-lite"/>
    </source>
</evidence>